<comment type="caution">
    <text evidence="2">The sequence shown here is derived from an EMBL/GenBank/DDBJ whole genome shotgun (WGS) entry which is preliminary data.</text>
</comment>
<gene>
    <name evidence="2" type="ORF">Bca52824_018626</name>
</gene>
<protein>
    <recommendedName>
        <fullName evidence="4">Pentatricopeptide repeat-containing protein</fullName>
    </recommendedName>
</protein>
<evidence type="ECO:0000256" key="1">
    <source>
        <dbReference type="ARBA" id="ARBA00007626"/>
    </source>
</evidence>
<dbReference type="EMBL" id="JAAMPC010000004">
    <property type="protein sequence ID" value="KAG2315504.1"/>
    <property type="molecule type" value="Genomic_DNA"/>
</dbReference>
<organism evidence="2 3">
    <name type="scientific">Brassica carinata</name>
    <name type="common">Ethiopian mustard</name>
    <name type="synonym">Abyssinian cabbage</name>
    <dbReference type="NCBI Taxonomy" id="52824"/>
    <lineage>
        <taxon>Eukaryota</taxon>
        <taxon>Viridiplantae</taxon>
        <taxon>Streptophyta</taxon>
        <taxon>Embryophyta</taxon>
        <taxon>Tracheophyta</taxon>
        <taxon>Spermatophyta</taxon>
        <taxon>Magnoliopsida</taxon>
        <taxon>eudicotyledons</taxon>
        <taxon>Gunneridae</taxon>
        <taxon>Pentapetalae</taxon>
        <taxon>rosids</taxon>
        <taxon>malvids</taxon>
        <taxon>Brassicales</taxon>
        <taxon>Brassicaceae</taxon>
        <taxon>Brassiceae</taxon>
        <taxon>Brassica</taxon>
    </lineage>
</organism>
<dbReference type="Proteomes" id="UP000886595">
    <property type="component" value="Unassembled WGS sequence"/>
</dbReference>
<dbReference type="PANTHER" id="PTHR45717:SF46">
    <property type="entry name" value="PENTATRICOPEPTIDE REPEAT-CONTAINING PROTEIN"/>
    <property type="match status" value="1"/>
</dbReference>
<evidence type="ECO:0000313" key="3">
    <source>
        <dbReference type="Proteomes" id="UP000886595"/>
    </source>
</evidence>
<dbReference type="PANTHER" id="PTHR45717">
    <property type="entry name" value="OS12G0527900 PROTEIN"/>
    <property type="match status" value="1"/>
</dbReference>
<keyword evidence="3" id="KW-1185">Reference proteome</keyword>
<dbReference type="AlphaFoldDB" id="A0A8X8AWK1"/>
<name>A0A8X8AWK1_BRACI</name>
<comment type="similarity">
    <text evidence="1">Belongs to the PPR family. P subfamily.</text>
</comment>
<sequence>MRRIPRTASVSGGSVGVREETRNHWTLRFTALKEGKSRCSDLQGGRGFCRWRRLGFSSRMSLRVWRFVAVGITPRVDLTKHAKRVLAHSSNVARLFCTNTNATLSTSNQTLQSRIDSALHQNSQISTVLEQWRQQGNKLNPSLVRGIFEKLRDSKQYPQALEVSTWMTERNVCSPVPEDYTTRFHLIENVLGFKEAEKFLEKVPENLRNESMYAAVY</sequence>
<dbReference type="GO" id="GO:0005739">
    <property type="term" value="C:mitochondrion"/>
    <property type="evidence" value="ECO:0007669"/>
    <property type="project" value="TreeGrafter"/>
</dbReference>
<proteinExistence type="inferred from homology"/>
<dbReference type="OrthoDB" id="1112992at2759"/>
<evidence type="ECO:0008006" key="4">
    <source>
        <dbReference type="Google" id="ProtNLM"/>
    </source>
</evidence>
<accession>A0A8X8AWK1</accession>
<reference evidence="2 3" key="1">
    <citation type="submission" date="2020-02" db="EMBL/GenBank/DDBJ databases">
        <authorList>
            <person name="Ma Q."/>
            <person name="Huang Y."/>
            <person name="Song X."/>
            <person name="Pei D."/>
        </authorList>
    </citation>
    <scope>NUCLEOTIDE SEQUENCE [LARGE SCALE GENOMIC DNA]</scope>
    <source>
        <strain evidence="2">Sxm20200214</strain>
        <tissue evidence="2">Leaf</tissue>
    </source>
</reference>
<evidence type="ECO:0000313" key="2">
    <source>
        <dbReference type="EMBL" id="KAG2315504.1"/>
    </source>
</evidence>